<dbReference type="Gene3D" id="1.20.1560.10">
    <property type="entry name" value="ABC transporter type 1, transmembrane domain"/>
    <property type="match status" value="1"/>
</dbReference>
<dbReference type="InterPro" id="IPR003439">
    <property type="entry name" value="ABC_transporter-like_ATP-bd"/>
</dbReference>
<feature type="transmembrane region" description="Helical" evidence="10">
    <location>
        <begin position="168"/>
        <end position="193"/>
    </location>
</feature>
<dbReference type="EMBL" id="CAMXCT030001780">
    <property type="protein sequence ID" value="CAL4780325.1"/>
    <property type="molecule type" value="Genomic_DNA"/>
</dbReference>
<evidence type="ECO:0000256" key="8">
    <source>
        <dbReference type="ARBA" id="ARBA00022989"/>
    </source>
</evidence>
<protein>
    <submittedName>
        <fullName evidence="15">Subtilin transport ATP-binding protein SpaT</fullName>
    </submittedName>
</protein>
<dbReference type="InterPro" id="IPR003593">
    <property type="entry name" value="AAA+_ATPase"/>
</dbReference>
<dbReference type="InterPro" id="IPR017871">
    <property type="entry name" value="ABC_transporter-like_CS"/>
</dbReference>
<evidence type="ECO:0000313" key="13">
    <source>
        <dbReference type="EMBL" id="CAI3993013.1"/>
    </source>
</evidence>
<keyword evidence="3" id="KW-0813">Transport</keyword>
<sequence>MAASMPVKKAPTVSWTEKFLGIYGCTKRALYLVWVTSRWLTFSLALLTLLMGALPGLRAATTKRVIDAVVAGMNTGSGHAAVAWLLVEAAIVVTQAAARRGFEVAESFLGTLLGNRVNVMILQKALDLQLTDFEDSTLYDKLTRARREASQRPLSLAKQSLSLLRNSLALLGYGALLLGFSPMAVAVLVITAIPPFIAGVKFAGDAFQLARRQTSGFREQIYLERVMAMDAPAKEVKLFGLGPWLLKRYRGIFDSFFKDTSNLALRQGSYGFLLELISTSGLYAAFAWVALAAVRQQISLGDMTMYLLIFQEGQQAFSSILRAIGGMYADNLYLSNLYEFLDYKVQSTGGTATSGPSPGDGLRFEEVWFRYPGATEDTIKGVTFHIPPGTRFALVGNNGAGKTTLIKLLTGLYQPNKGRILLDGRDLREWDPQTLKSRCGAIFQDFVRYELTVGENVGVGDIDAIEEEPRLQRAAEKGMAAPFIDEWPQKYRTQLGNLFMRGRELSGGQWQKVALSRALMRDNADLLILDEPTAAMDAEAEAQIFERLASLTAEQSALLISHRFSTVRMADQIAVLNDGVISEYGSHQELLALEGTYSRLFNLQAKGYQRKLIFLDSIEGPVAMDSVKMVNVTRMLLKKQRSANLTSVGNVGPLELLTFEDLSFVKPEELNETRNSWIGKEMLVEVSERSDARMSYTSWTEYGPEDQLASPNRSCHERSKQEVERFMQLSLARPARLRQWIKQKRSEGGNARPQSCFNAMLELEQCGPAASYDPFEPVKFEALGQAEESLQASLAPLIEFVANASVEEALDAALLRSLWGNQADLSLSAGEVSSVKGGQLENLVSDRRGVAVELLKDAKDVILVLDNHGLEVLCDLVLVDAILRRNTSATVTLHVKDAPVFVSDVTEKDVPEVLSWLQPRLPELAERLTQNQAEGRLKVKSHDFYTGGRAFWELPKDLQEDYAEAVVVLKGDANYRRLLGDLHWPYSTDFDDFARSWWKGAGLICLRTMKSGVALDISEAEQSRVKALHPEDWLTSGTYGQVLAFKR</sequence>
<keyword evidence="5 10" id="KW-0812">Transmembrane</keyword>
<dbReference type="Gene3D" id="3.40.50.10880">
    <property type="entry name" value="Uncharacterised protein PF01937, DUF89, domain 3"/>
    <property type="match status" value="1"/>
</dbReference>
<dbReference type="InterPro" id="IPR036640">
    <property type="entry name" value="ABC1_TM_sf"/>
</dbReference>
<evidence type="ECO:0000313" key="16">
    <source>
        <dbReference type="Proteomes" id="UP001152797"/>
    </source>
</evidence>
<keyword evidence="6" id="KW-0547">Nucleotide-binding</keyword>
<comment type="cofactor">
    <cofactor evidence="1">
        <name>Ni(2+)</name>
        <dbReference type="ChEBI" id="CHEBI:49786"/>
    </cofactor>
</comment>
<dbReference type="PROSITE" id="PS50893">
    <property type="entry name" value="ABC_TRANSPORTER_2"/>
    <property type="match status" value="1"/>
</dbReference>
<dbReference type="SMART" id="SM00382">
    <property type="entry name" value="AAA"/>
    <property type="match status" value="1"/>
</dbReference>
<dbReference type="SUPFAM" id="SSF52540">
    <property type="entry name" value="P-loop containing nucleoside triphosphate hydrolases"/>
    <property type="match status" value="1"/>
</dbReference>
<dbReference type="Pfam" id="PF00005">
    <property type="entry name" value="ABC_tran"/>
    <property type="match status" value="1"/>
</dbReference>
<evidence type="ECO:0000259" key="11">
    <source>
        <dbReference type="PROSITE" id="PS50893"/>
    </source>
</evidence>
<keyword evidence="4" id="KW-1003">Cell membrane</keyword>
<dbReference type="PROSITE" id="PS50929">
    <property type="entry name" value="ABC_TM1F"/>
    <property type="match status" value="1"/>
</dbReference>
<evidence type="ECO:0000256" key="10">
    <source>
        <dbReference type="SAM" id="Phobius"/>
    </source>
</evidence>
<dbReference type="SUPFAM" id="SSF111321">
    <property type="entry name" value="AF1104-like"/>
    <property type="match status" value="1"/>
</dbReference>
<organism evidence="13">
    <name type="scientific">Cladocopium goreaui</name>
    <dbReference type="NCBI Taxonomy" id="2562237"/>
    <lineage>
        <taxon>Eukaryota</taxon>
        <taxon>Sar</taxon>
        <taxon>Alveolata</taxon>
        <taxon>Dinophyceae</taxon>
        <taxon>Suessiales</taxon>
        <taxon>Symbiodiniaceae</taxon>
        <taxon>Cladocopium</taxon>
    </lineage>
</organism>
<dbReference type="SUPFAM" id="SSF90123">
    <property type="entry name" value="ABC transporter transmembrane region"/>
    <property type="match status" value="1"/>
</dbReference>
<dbReference type="GO" id="GO:0015421">
    <property type="term" value="F:ABC-type oligopeptide transporter activity"/>
    <property type="evidence" value="ECO:0007669"/>
    <property type="project" value="TreeGrafter"/>
</dbReference>
<dbReference type="InterPro" id="IPR002791">
    <property type="entry name" value="ARMT1-like_metal-bd"/>
</dbReference>
<dbReference type="PROSITE" id="PS00211">
    <property type="entry name" value="ABC_TRANSPORTER_1"/>
    <property type="match status" value="1"/>
</dbReference>
<reference evidence="14" key="2">
    <citation type="submission" date="2024-04" db="EMBL/GenBank/DDBJ databases">
        <authorList>
            <person name="Chen Y."/>
            <person name="Shah S."/>
            <person name="Dougan E. K."/>
            <person name="Thang M."/>
            <person name="Chan C."/>
        </authorList>
    </citation>
    <scope>NUCLEOTIDE SEQUENCE [LARGE SCALE GENOMIC DNA]</scope>
</reference>
<evidence type="ECO:0000256" key="9">
    <source>
        <dbReference type="ARBA" id="ARBA00023136"/>
    </source>
</evidence>
<evidence type="ECO:0000256" key="4">
    <source>
        <dbReference type="ARBA" id="ARBA00022475"/>
    </source>
</evidence>
<evidence type="ECO:0000256" key="6">
    <source>
        <dbReference type="ARBA" id="ARBA00022741"/>
    </source>
</evidence>
<dbReference type="GO" id="GO:0016887">
    <property type="term" value="F:ATP hydrolysis activity"/>
    <property type="evidence" value="ECO:0007669"/>
    <property type="project" value="InterPro"/>
</dbReference>
<name>A0A9P1CLC4_9DINO</name>
<evidence type="ECO:0000259" key="12">
    <source>
        <dbReference type="PROSITE" id="PS50929"/>
    </source>
</evidence>
<keyword evidence="8 10" id="KW-1133">Transmembrane helix</keyword>
<evidence type="ECO:0000256" key="7">
    <source>
        <dbReference type="ARBA" id="ARBA00022840"/>
    </source>
</evidence>
<feature type="domain" description="ABC transporter" evidence="11">
    <location>
        <begin position="362"/>
        <end position="603"/>
    </location>
</feature>
<proteinExistence type="predicted"/>
<keyword evidence="16" id="KW-1185">Reference proteome</keyword>
<dbReference type="InterPro" id="IPR027417">
    <property type="entry name" value="P-loop_NTPase"/>
</dbReference>
<dbReference type="InterPro" id="IPR011527">
    <property type="entry name" value="ABC1_TM_dom"/>
</dbReference>
<reference evidence="13" key="1">
    <citation type="submission" date="2022-10" db="EMBL/GenBank/DDBJ databases">
        <authorList>
            <person name="Chen Y."/>
            <person name="Dougan E. K."/>
            <person name="Chan C."/>
            <person name="Rhodes N."/>
            <person name="Thang M."/>
        </authorList>
    </citation>
    <scope>NUCLEOTIDE SEQUENCE</scope>
</reference>
<dbReference type="InterPro" id="IPR036075">
    <property type="entry name" value="ARMT-1-like_metal-bd_sf"/>
</dbReference>
<feature type="transmembrane region" description="Helical" evidence="10">
    <location>
        <begin position="39"/>
        <end position="57"/>
    </location>
</feature>
<comment type="caution">
    <text evidence="13">The sequence shown here is derived from an EMBL/GenBank/DDBJ whole genome shotgun (WGS) entry which is preliminary data.</text>
</comment>
<dbReference type="EMBL" id="CAMXCT020001780">
    <property type="protein sequence ID" value="CAL1146388.1"/>
    <property type="molecule type" value="Genomic_DNA"/>
</dbReference>
<evidence type="ECO:0000256" key="1">
    <source>
        <dbReference type="ARBA" id="ARBA00001967"/>
    </source>
</evidence>
<dbReference type="Proteomes" id="UP001152797">
    <property type="component" value="Unassembled WGS sequence"/>
</dbReference>
<dbReference type="Pfam" id="PF01937">
    <property type="entry name" value="ARMT1-like_dom"/>
    <property type="match status" value="1"/>
</dbReference>
<keyword evidence="9 10" id="KW-0472">Membrane</keyword>
<evidence type="ECO:0000256" key="3">
    <source>
        <dbReference type="ARBA" id="ARBA00022448"/>
    </source>
</evidence>
<evidence type="ECO:0000256" key="5">
    <source>
        <dbReference type="ARBA" id="ARBA00022692"/>
    </source>
</evidence>
<dbReference type="GO" id="GO:0005524">
    <property type="term" value="F:ATP binding"/>
    <property type="evidence" value="ECO:0007669"/>
    <property type="project" value="UniProtKB-KW"/>
</dbReference>
<dbReference type="PANTHER" id="PTHR43394:SF1">
    <property type="entry name" value="ATP-BINDING CASSETTE SUB-FAMILY B MEMBER 10, MITOCHONDRIAL"/>
    <property type="match status" value="1"/>
</dbReference>
<evidence type="ECO:0000313" key="15">
    <source>
        <dbReference type="EMBL" id="CAL4780325.1"/>
    </source>
</evidence>
<dbReference type="FunFam" id="3.40.50.300:FF:000221">
    <property type="entry name" value="Multidrug ABC transporter ATP-binding protein"/>
    <property type="match status" value="1"/>
</dbReference>
<dbReference type="AlphaFoldDB" id="A0A9P1CLC4"/>
<dbReference type="InterPro" id="IPR039421">
    <property type="entry name" value="Type_1_exporter"/>
</dbReference>
<accession>A0A9P1CLC4</accession>
<dbReference type="EMBL" id="CAMXCT010001780">
    <property type="protein sequence ID" value="CAI3993013.1"/>
    <property type="molecule type" value="Genomic_DNA"/>
</dbReference>
<dbReference type="Gene3D" id="3.40.50.300">
    <property type="entry name" value="P-loop containing nucleotide triphosphate hydrolases"/>
    <property type="match status" value="1"/>
</dbReference>
<dbReference type="OrthoDB" id="541375at2759"/>
<dbReference type="GO" id="GO:0005886">
    <property type="term" value="C:plasma membrane"/>
    <property type="evidence" value="ECO:0007669"/>
    <property type="project" value="UniProtKB-SubCell"/>
</dbReference>
<evidence type="ECO:0000256" key="2">
    <source>
        <dbReference type="ARBA" id="ARBA00004651"/>
    </source>
</evidence>
<comment type="subcellular location">
    <subcellularLocation>
        <location evidence="2">Cell membrane</location>
        <topology evidence="2">Multi-pass membrane protein</topology>
    </subcellularLocation>
</comment>
<evidence type="ECO:0000313" key="14">
    <source>
        <dbReference type="EMBL" id="CAL1146388.1"/>
    </source>
</evidence>
<keyword evidence="7 15" id="KW-0067">ATP-binding</keyword>
<feature type="domain" description="ABC transmembrane type-1" evidence="12">
    <location>
        <begin position="44"/>
        <end position="329"/>
    </location>
</feature>
<gene>
    <name evidence="13" type="ORF">C1SCF055_LOCUS19798</name>
</gene>
<dbReference type="PANTHER" id="PTHR43394">
    <property type="entry name" value="ATP-DEPENDENT PERMEASE MDL1, MITOCHONDRIAL"/>
    <property type="match status" value="1"/>
</dbReference>